<keyword evidence="2" id="KW-0680">Restriction system</keyword>
<keyword evidence="3" id="KW-0238">DNA-binding</keyword>
<organism evidence="5 6">
    <name type="scientific">Coraliomargarita algicola</name>
    <dbReference type="NCBI Taxonomy" id="3092156"/>
    <lineage>
        <taxon>Bacteria</taxon>
        <taxon>Pseudomonadati</taxon>
        <taxon>Verrucomicrobiota</taxon>
        <taxon>Opitutia</taxon>
        <taxon>Puniceicoccales</taxon>
        <taxon>Coraliomargaritaceae</taxon>
        <taxon>Coraliomargarita</taxon>
    </lineage>
</organism>
<dbReference type="InterPro" id="IPR044946">
    <property type="entry name" value="Restrct_endonuc_typeI_TRD_sf"/>
</dbReference>
<dbReference type="PANTHER" id="PTHR43140">
    <property type="entry name" value="TYPE-1 RESTRICTION ENZYME ECOKI SPECIFICITY PROTEIN"/>
    <property type="match status" value="1"/>
</dbReference>
<dbReference type="Pfam" id="PF01420">
    <property type="entry name" value="Methylase_S"/>
    <property type="match status" value="2"/>
</dbReference>
<dbReference type="Proteomes" id="UP001324993">
    <property type="component" value="Chromosome"/>
</dbReference>
<keyword evidence="6" id="KW-1185">Reference proteome</keyword>
<feature type="domain" description="Type I restriction modification DNA specificity" evidence="4">
    <location>
        <begin position="13"/>
        <end position="173"/>
    </location>
</feature>
<keyword evidence="5" id="KW-0540">Nuclease</keyword>
<evidence type="ECO:0000313" key="6">
    <source>
        <dbReference type="Proteomes" id="UP001324993"/>
    </source>
</evidence>
<dbReference type="PANTHER" id="PTHR43140:SF1">
    <property type="entry name" value="TYPE I RESTRICTION ENZYME ECOKI SPECIFICITY SUBUNIT"/>
    <property type="match status" value="1"/>
</dbReference>
<dbReference type="GO" id="GO:0004519">
    <property type="term" value="F:endonuclease activity"/>
    <property type="evidence" value="ECO:0007669"/>
    <property type="project" value="UniProtKB-KW"/>
</dbReference>
<sequence length="461" mass="52195">MRSATNSTTLSHVTLGNIAEVKLGKMLDRSKHKLGRSLPYLRNINVRWGTFDTSSLLEMFFKDEKEEAKFSIKKNDVLVCEGGEPGRAAVWTREDTDLKFQKALHRVRFIEPYEPKLLVYFLELAATRGELEKHFTGSTIKHFTKQAFVQLKVPNPPLPEQRRIVAKIEELFSKLDAGVDALKKAKAQLKRYRQSVLAAAVTGELTKEWREANPDTEPASELLERILKQRREQWNGKRKYKEPTPPVVENLSKLPTFWTWASPDQLSAAEDYSLAIGPFGSNLKVSDYTDSGVPLVFVRHIRSNNYDLTEKFVSHQKAIELKAHSVDPGDLLITKMGEPPGDAALYPEDRPHAIITADCIKLRLTSAITCKSFFVNAINSKLIAEQITPRTRGVAQKKISLDRFRDVAFPLPPLIEQQQIIAETEARLTSIDHVESELDQQLLRASKLRQSILSNAFNAKI</sequence>
<dbReference type="EC" id="3.1.21.-" evidence="5"/>
<accession>A0ABZ0RMS8</accession>
<evidence type="ECO:0000256" key="3">
    <source>
        <dbReference type="ARBA" id="ARBA00023125"/>
    </source>
</evidence>
<dbReference type="Gene3D" id="3.90.220.20">
    <property type="entry name" value="DNA methylase specificity domains"/>
    <property type="match status" value="2"/>
</dbReference>
<evidence type="ECO:0000259" key="4">
    <source>
        <dbReference type="Pfam" id="PF01420"/>
    </source>
</evidence>
<dbReference type="EMBL" id="CP138858">
    <property type="protein sequence ID" value="WPJ97529.1"/>
    <property type="molecule type" value="Genomic_DNA"/>
</dbReference>
<comment type="similarity">
    <text evidence="1">Belongs to the type-I restriction system S methylase family.</text>
</comment>
<proteinExistence type="inferred from homology"/>
<dbReference type="GO" id="GO:0016787">
    <property type="term" value="F:hydrolase activity"/>
    <property type="evidence" value="ECO:0007669"/>
    <property type="project" value="UniProtKB-KW"/>
</dbReference>
<name>A0ABZ0RMS8_9BACT</name>
<reference evidence="5 6" key="1">
    <citation type="submission" date="2023-11" db="EMBL/GenBank/DDBJ databases">
        <title>Coraliomargarita sp. nov., isolated from marine algae.</title>
        <authorList>
            <person name="Lee J.K."/>
            <person name="Baek J.H."/>
            <person name="Kim J.M."/>
            <person name="Choi D.G."/>
            <person name="Jeon C.O."/>
        </authorList>
    </citation>
    <scope>NUCLEOTIDE SEQUENCE [LARGE SCALE GENOMIC DNA]</scope>
    <source>
        <strain evidence="5 6">J2-16</strain>
    </source>
</reference>
<feature type="domain" description="Type I restriction modification DNA specificity" evidence="4">
    <location>
        <begin position="325"/>
        <end position="432"/>
    </location>
</feature>
<keyword evidence="5" id="KW-0255">Endonuclease</keyword>
<dbReference type="InterPro" id="IPR051212">
    <property type="entry name" value="Type-I_RE_S_subunit"/>
</dbReference>
<protein>
    <submittedName>
        <fullName evidence="5">Restriction endonuclease subunit S</fullName>
        <ecNumber evidence="5">3.1.21.-</ecNumber>
    </submittedName>
</protein>
<evidence type="ECO:0000256" key="2">
    <source>
        <dbReference type="ARBA" id="ARBA00022747"/>
    </source>
</evidence>
<dbReference type="RefSeq" id="WP_319834371.1">
    <property type="nucleotide sequence ID" value="NZ_CP138858.1"/>
</dbReference>
<evidence type="ECO:0000313" key="5">
    <source>
        <dbReference type="EMBL" id="WPJ97529.1"/>
    </source>
</evidence>
<dbReference type="SUPFAM" id="SSF116734">
    <property type="entry name" value="DNA methylase specificity domain"/>
    <property type="match status" value="2"/>
</dbReference>
<dbReference type="CDD" id="cd17253">
    <property type="entry name" value="RMtype1_S_Eco933I-TRD2-CR2_like"/>
    <property type="match status" value="1"/>
</dbReference>
<gene>
    <name evidence="5" type="ORF">SH580_07375</name>
</gene>
<dbReference type="InterPro" id="IPR000055">
    <property type="entry name" value="Restrct_endonuc_typeI_TRD"/>
</dbReference>
<evidence type="ECO:0000256" key="1">
    <source>
        <dbReference type="ARBA" id="ARBA00010923"/>
    </source>
</evidence>
<keyword evidence="5" id="KW-0378">Hydrolase</keyword>